<organism evidence="1 2">
    <name type="scientific">Dickeya aquatica</name>
    <dbReference type="NCBI Taxonomy" id="1401087"/>
    <lineage>
        <taxon>Bacteria</taxon>
        <taxon>Pseudomonadati</taxon>
        <taxon>Pseudomonadota</taxon>
        <taxon>Gammaproteobacteria</taxon>
        <taxon>Enterobacterales</taxon>
        <taxon>Pectobacteriaceae</taxon>
        <taxon>Dickeya</taxon>
    </lineage>
</organism>
<protein>
    <submittedName>
        <fullName evidence="1">Uncharacterized protein</fullName>
    </submittedName>
</protein>
<dbReference type="AlphaFoldDB" id="A0A375A991"/>
<sequence>MSPTSEPQNSLCDRLEIKRGGYIIPVKPVSLLRFHIRNLLCRSQ</sequence>
<evidence type="ECO:0000313" key="1">
    <source>
        <dbReference type="EMBL" id="SLM62613.1"/>
    </source>
</evidence>
<proteinExistence type="predicted"/>
<dbReference type="EMBL" id="LT615367">
    <property type="protein sequence ID" value="SLM62613.1"/>
    <property type="molecule type" value="Genomic_DNA"/>
</dbReference>
<gene>
    <name evidence="1" type="ORF">DAQ1742_01671</name>
</gene>
<evidence type="ECO:0000313" key="2">
    <source>
        <dbReference type="Proteomes" id="UP000294820"/>
    </source>
</evidence>
<dbReference type="Proteomes" id="UP000294820">
    <property type="component" value="Chromosome 1"/>
</dbReference>
<dbReference type="KEGG" id="daq:DAQ1742_01671"/>
<keyword evidence="2" id="KW-1185">Reference proteome</keyword>
<name>A0A375A991_9GAMM</name>
<accession>A0A375A991</accession>
<reference evidence="1 2" key="1">
    <citation type="submission" date="2016-09" db="EMBL/GenBank/DDBJ databases">
        <authorList>
            <person name="Reverchon S."/>
            <person name="Nasser W."/>
            <person name="Leonard S."/>
            <person name="Brochier C."/>
            <person name="Duprey A."/>
        </authorList>
    </citation>
    <scope>NUCLEOTIDE SEQUENCE [LARGE SCALE GENOMIC DNA]</scope>
    <source>
        <strain evidence="1 2">174/2</strain>
    </source>
</reference>